<feature type="domain" description="Helitron helicase-like" evidence="4">
    <location>
        <begin position="159"/>
        <end position="376"/>
    </location>
</feature>
<dbReference type="Pfam" id="PF14214">
    <property type="entry name" value="Helitron_like_N"/>
    <property type="match status" value="1"/>
</dbReference>
<dbReference type="Gene3D" id="3.40.50.300">
    <property type="entry name" value="P-loop containing nucleotide triphosphate hydrolases"/>
    <property type="match status" value="1"/>
</dbReference>
<dbReference type="SUPFAM" id="SSF52540">
    <property type="entry name" value="P-loop containing nucleoside triphosphate hydrolases"/>
    <property type="match status" value="1"/>
</dbReference>
<dbReference type="GO" id="GO:0043139">
    <property type="term" value="F:5'-3' DNA helicase activity"/>
    <property type="evidence" value="ECO:0007669"/>
    <property type="project" value="UniProtKB-EC"/>
</dbReference>
<proteinExistence type="inferred from homology"/>
<keyword evidence="1" id="KW-0227">DNA damage</keyword>
<evidence type="ECO:0000259" key="5">
    <source>
        <dbReference type="Pfam" id="PF20209"/>
    </source>
</evidence>
<keyword evidence="1" id="KW-0378">Hydrolase</keyword>
<dbReference type="InterPro" id="IPR046700">
    <property type="entry name" value="DUF6570"/>
</dbReference>
<evidence type="ECO:0000313" key="7">
    <source>
        <dbReference type="Proteomes" id="UP000076154"/>
    </source>
</evidence>
<organism evidence="6 7">
    <name type="scientific">Hypsizygus marmoreus</name>
    <name type="common">White beech mushroom</name>
    <name type="synonym">Agaricus marmoreus</name>
    <dbReference type="NCBI Taxonomy" id="39966"/>
    <lineage>
        <taxon>Eukaryota</taxon>
        <taxon>Fungi</taxon>
        <taxon>Dikarya</taxon>
        <taxon>Basidiomycota</taxon>
        <taxon>Agaricomycotina</taxon>
        <taxon>Agaricomycetes</taxon>
        <taxon>Agaricomycetidae</taxon>
        <taxon>Agaricales</taxon>
        <taxon>Tricholomatineae</taxon>
        <taxon>Lyophyllaceae</taxon>
        <taxon>Hypsizygus</taxon>
    </lineage>
</organism>
<evidence type="ECO:0000259" key="4">
    <source>
        <dbReference type="Pfam" id="PF14214"/>
    </source>
</evidence>
<keyword evidence="1" id="KW-0347">Helicase</keyword>
<keyword evidence="1" id="KW-0233">DNA recombination</keyword>
<dbReference type="GO" id="GO:0006310">
    <property type="term" value="P:DNA recombination"/>
    <property type="evidence" value="ECO:0007669"/>
    <property type="project" value="UniProtKB-KW"/>
</dbReference>
<keyword evidence="1" id="KW-0547">Nucleotide-binding</keyword>
<name>A0A369K3W5_HYPMA</name>
<dbReference type="InterPro" id="IPR051055">
    <property type="entry name" value="PIF1_helicase"/>
</dbReference>
<sequence>MLVRRDKVAAALEWLKLNHAGYTELEISQENLATYSLVGVPVTVNWKATSADESNKTALAMSVHDTEEADGTENGPCSFTVHGLTGQDYDDLDLKTRKAKALRHMTSGGKALGIGHAARPKSMYDNPSAYPGMFPWLFPYGMGGLKNIFIETRMAELSHKKHLLMYHDKRFQTDLYFPLVAFNHDQVKSGVTGSFLLAKRAKFRDIADRLLSVNTVVLADIADRMEKGEHVTPVTDEEKKCFSILNDIHHVGGHVKGSTTSKKYMRNEIWSLINFYGAPSWFITFSPVDVKHPLCLYYAGTDIKFSPELKLSDERKRLISQNPVAAARFFHFMTTSFIKHILGIESGHRGFYGDTAAYYGTVEQQGRLTLHMHMLVWIKNALSPQEIRNKLCSENYQDFEKDLVSYLEGTHAGEFLTGTMEEVRQRIPKAPRAYQGLHDLMDTSDDTDKQAHPNYKDPTQVMPEPPPPSCGNPDCNDCEQCQTRNAWQRTYLSTVDDLVVRSNVHSHTNAKEVNQKGGKRSTGKFNAGAQEVKGCLNSAGVCSARFPRDIEIVTRIERDDGALLMKKQEAWINFFTPCVTFLLRCNTDVTCLLSGMAIKAVVAYVSDYITKPTLKSHHIFAAMADIFGKDVIPLGEHNNSTRNENARRLILQIVNALTSKLEIGSPMAAMYLLGNPDHYTGHTFRVFWWKSYVSKIRDPITESDNVYFENNAHHASEPKDPEDVEDVIGTDEQTSNRLLEELEEDPDNVLICREGNSYIATSNVDDYIHRPLEYQTMSLFEWIQTSSKKRLTKKQADAVQEGRGQPANWTPFLETHPQHATHVTKCDPALKDILVPNFVGGTLPRRDQGDHDYYCCTMLTLFAPWRSSEHLKNREETWAQAFDRYEFHPWQSRLMDNFNLKYECNDARDDYYNIMKSKTAEAKRQMKRTRSDPILGPVNDLEDPQEKITEQIIEQYEDDGITDTNVPGYEFIKRLEMMDNTEHLVRQTGWMKALQQPTDIDTSIFQSPTKLSPQQWKATIKAERAAVVNAKHLSIENHKNRSVFKSILSKDVDHVDVVDPQKLFYPDYEAEHKAALVSIDETVKKFCLNNDQERAFRIVANHAGSIAEEDQLKMYLGGMGGTDFFESRQEGHRLLVLAPTGTAAALLGGSTYHSVLGIGGKRNHATNENIRQIQENIRGVDYIFIDEVSMLSCRDMYTISARLAKARSVPEKPFGGISVIFAGDFAQLPPVGANPLSSGVNKVKTQLSARMTLKAQEETIEDPKPGRQRS</sequence>
<dbReference type="Pfam" id="PF20209">
    <property type="entry name" value="DUF6570"/>
    <property type="match status" value="1"/>
</dbReference>
<evidence type="ECO:0000259" key="3">
    <source>
        <dbReference type="Pfam" id="PF05970"/>
    </source>
</evidence>
<accession>A0A369K3W5</accession>
<gene>
    <name evidence="6" type="ORF">Hypma_015022</name>
</gene>
<dbReference type="GO" id="GO:0005524">
    <property type="term" value="F:ATP binding"/>
    <property type="evidence" value="ECO:0007669"/>
    <property type="project" value="UniProtKB-KW"/>
</dbReference>
<evidence type="ECO:0000256" key="1">
    <source>
        <dbReference type="RuleBase" id="RU363044"/>
    </source>
</evidence>
<feature type="compositionally biased region" description="Basic and acidic residues" evidence="2">
    <location>
        <begin position="446"/>
        <end position="455"/>
    </location>
</feature>
<dbReference type="Pfam" id="PF05970">
    <property type="entry name" value="PIF1"/>
    <property type="match status" value="1"/>
</dbReference>
<keyword evidence="1" id="KW-0234">DNA repair</keyword>
<dbReference type="InterPro" id="IPR027417">
    <property type="entry name" value="P-loop_NTPase"/>
</dbReference>
<dbReference type="InParanoid" id="A0A369K3W5"/>
<dbReference type="PANTHER" id="PTHR47642:SF5">
    <property type="entry name" value="ATP-DEPENDENT DNA HELICASE"/>
    <property type="match status" value="1"/>
</dbReference>
<dbReference type="GO" id="GO:0006281">
    <property type="term" value="P:DNA repair"/>
    <property type="evidence" value="ECO:0007669"/>
    <property type="project" value="UniProtKB-KW"/>
</dbReference>
<evidence type="ECO:0000256" key="2">
    <source>
        <dbReference type="SAM" id="MobiDB-lite"/>
    </source>
</evidence>
<dbReference type="InterPro" id="IPR025476">
    <property type="entry name" value="Helitron_helicase-like"/>
</dbReference>
<dbReference type="PANTHER" id="PTHR47642">
    <property type="entry name" value="ATP-DEPENDENT DNA HELICASE"/>
    <property type="match status" value="1"/>
</dbReference>
<feature type="domain" description="DUF6570" evidence="5">
    <location>
        <begin position="1"/>
        <end position="33"/>
    </location>
</feature>
<feature type="region of interest" description="Disordered" evidence="2">
    <location>
        <begin position="439"/>
        <end position="471"/>
    </location>
</feature>
<feature type="domain" description="DNA helicase Pif1-like DEAD-box helicase" evidence="3">
    <location>
        <begin position="1087"/>
        <end position="1235"/>
    </location>
</feature>
<dbReference type="GO" id="GO:0016887">
    <property type="term" value="F:ATP hydrolysis activity"/>
    <property type="evidence" value="ECO:0007669"/>
    <property type="project" value="RHEA"/>
</dbReference>
<comment type="catalytic activity">
    <reaction evidence="1">
        <text>ATP + H2O = ADP + phosphate + H(+)</text>
        <dbReference type="Rhea" id="RHEA:13065"/>
        <dbReference type="ChEBI" id="CHEBI:15377"/>
        <dbReference type="ChEBI" id="CHEBI:15378"/>
        <dbReference type="ChEBI" id="CHEBI:30616"/>
        <dbReference type="ChEBI" id="CHEBI:43474"/>
        <dbReference type="ChEBI" id="CHEBI:456216"/>
        <dbReference type="EC" id="5.6.2.3"/>
    </reaction>
</comment>
<dbReference type="STRING" id="39966.A0A369K3W5"/>
<dbReference type="AlphaFoldDB" id="A0A369K3W5"/>
<evidence type="ECO:0000313" key="6">
    <source>
        <dbReference type="EMBL" id="RDB29329.1"/>
    </source>
</evidence>
<keyword evidence="1" id="KW-0067">ATP-binding</keyword>
<dbReference type="InterPro" id="IPR010285">
    <property type="entry name" value="DNA_helicase_pif1-like_DEAD"/>
</dbReference>
<reference evidence="6" key="1">
    <citation type="submission" date="2018-04" db="EMBL/GenBank/DDBJ databases">
        <title>Whole genome sequencing of Hypsizygus marmoreus.</title>
        <authorList>
            <person name="Choi I.-G."/>
            <person name="Min B."/>
            <person name="Kim J.-G."/>
            <person name="Kim S."/>
            <person name="Oh Y.-L."/>
            <person name="Kong W.-S."/>
            <person name="Park H."/>
            <person name="Jeong J."/>
            <person name="Song E.-S."/>
        </authorList>
    </citation>
    <scope>NUCLEOTIDE SEQUENCE [LARGE SCALE GENOMIC DNA]</scope>
    <source>
        <strain evidence="6">51987-8</strain>
    </source>
</reference>
<dbReference type="OrthoDB" id="3229882at2759"/>
<protein>
    <recommendedName>
        <fullName evidence="1">ATP-dependent DNA helicase</fullName>
        <ecNumber evidence="1">5.6.2.3</ecNumber>
    </recommendedName>
</protein>
<dbReference type="GO" id="GO:0000723">
    <property type="term" value="P:telomere maintenance"/>
    <property type="evidence" value="ECO:0007669"/>
    <property type="project" value="InterPro"/>
</dbReference>
<keyword evidence="7" id="KW-1185">Reference proteome</keyword>
<comment type="cofactor">
    <cofactor evidence="1">
        <name>Mg(2+)</name>
        <dbReference type="ChEBI" id="CHEBI:18420"/>
    </cofactor>
</comment>
<comment type="caution">
    <text evidence="6">The sequence shown here is derived from an EMBL/GenBank/DDBJ whole genome shotgun (WGS) entry which is preliminary data.</text>
</comment>
<dbReference type="Proteomes" id="UP000076154">
    <property type="component" value="Unassembled WGS sequence"/>
</dbReference>
<dbReference type="EC" id="5.6.2.3" evidence="1"/>
<comment type="similarity">
    <text evidence="1">Belongs to the helicase family.</text>
</comment>
<dbReference type="EMBL" id="LUEZ02000010">
    <property type="protein sequence ID" value="RDB29329.1"/>
    <property type="molecule type" value="Genomic_DNA"/>
</dbReference>